<feature type="compositionally biased region" description="Pro residues" evidence="1">
    <location>
        <begin position="336"/>
        <end position="346"/>
    </location>
</feature>
<sequence length="556" mass="59954">MAYGQEIEMSSVAQGFCDNDIADGVTRYNSTSEEGGCVRSDSYDLHPHVSLTFGYPVLLWRLVFYVAPKLAVQEVKSQNITIIAIGIGPHQSKAELGIIASDPSLVFSVTDYSVLYRIEKDLSKIACEVVTSTTTTTTVAPTTERPTCPTQPTTTTTEKPTCPTQPTTTTTEKPTCPTQPTTTATTATTTTPTTTTTTTTTEEPTTTTKEPTTTTEEPTTTTEEPTTTTEEPTTTTEEPTTTTEEPTTTTTTTEEPTTTTEEPTTTTEEPTTTTTTTEEPTTTTEEPTTTTTTTEEPTTTTEEPTTTTTTTEEPTTFTTTTTTTTTTTKTTTTPYTRPPSPPPTPTPCKNTTKADILLVIDASTSIGPTKWLNQTLFASTVTSYFNVGPEEVQFGALIFNAAPVKLFDLKTYSDHSSLSKALLDVKYPNFSGTFTHKALDAVHDWKMFDEAAGGRADAPNIVILMTDGISQNTTKTVQAANNLKTSLNATILTVGIGKDVNKDELNAVASDSKYAFFSQDYIVLDYISRDLISITCNTATLLQSLYRAKVEPSVDS</sequence>
<dbReference type="PANTHER" id="PTHR24020:SF87">
    <property type="entry name" value="COLLAGEN ALPHA-1(VI) CHAIN-LIKE"/>
    <property type="match status" value="1"/>
</dbReference>
<dbReference type="Proteomes" id="UP000076420">
    <property type="component" value="Unassembled WGS sequence"/>
</dbReference>
<dbReference type="CDD" id="cd01450">
    <property type="entry name" value="vWFA_subfamily_ECM"/>
    <property type="match status" value="1"/>
</dbReference>
<reference evidence="3" key="1">
    <citation type="submission" date="2020-05" db="UniProtKB">
        <authorList>
            <consortium name="EnsemblMetazoa"/>
        </authorList>
    </citation>
    <scope>IDENTIFICATION</scope>
    <source>
        <strain evidence="3">BB02</strain>
    </source>
</reference>
<dbReference type="InterPro" id="IPR036465">
    <property type="entry name" value="vWFA_dom_sf"/>
</dbReference>
<evidence type="ECO:0000313" key="4">
    <source>
        <dbReference type="Proteomes" id="UP000076420"/>
    </source>
</evidence>
<dbReference type="Pfam" id="PF00092">
    <property type="entry name" value="VWA"/>
    <property type="match status" value="2"/>
</dbReference>
<accession>A0A2C9JP45</accession>
<organism evidence="3 4">
    <name type="scientific">Biomphalaria glabrata</name>
    <name type="common">Bloodfluke planorb</name>
    <name type="synonym">Freshwater snail</name>
    <dbReference type="NCBI Taxonomy" id="6526"/>
    <lineage>
        <taxon>Eukaryota</taxon>
        <taxon>Metazoa</taxon>
        <taxon>Spiralia</taxon>
        <taxon>Lophotrochozoa</taxon>
        <taxon>Mollusca</taxon>
        <taxon>Gastropoda</taxon>
        <taxon>Heterobranchia</taxon>
        <taxon>Euthyneura</taxon>
        <taxon>Panpulmonata</taxon>
        <taxon>Hygrophila</taxon>
        <taxon>Lymnaeoidea</taxon>
        <taxon>Planorbidae</taxon>
        <taxon>Biomphalaria</taxon>
    </lineage>
</organism>
<feature type="domain" description="VWFA" evidence="2">
    <location>
        <begin position="355"/>
        <end position="531"/>
    </location>
</feature>
<protein>
    <recommendedName>
        <fullName evidence="2">VWFA domain-containing protein</fullName>
    </recommendedName>
</protein>
<dbReference type="PROSITE" id="PS50234">
    <property type="entry name" value="VWFA"/>
    <property type="match status" value="1"/>
</dbReference>
<dbReference type="InterPro" id="IPR050525">
    <property type="entry name" value="ECM_Assembly_Org"/>
</dbReference>
<dbReference type="STRING" id="6526.A0A2C9JP45"/>
<dbReference type="Gene3D" id="3.40.50.410">
    <property type="entry name" value="von Willebrand factor, type A domain"/>
    <property type="match status" value="2"/>
</dbReference>
<dbReference type="AlphaFoldDB" id="A0A2C9JP45"/>
<dbReference type="SMART" id="SM00327">
    <property type="entry name" value="VWA"/>
    <property type="match status" value="1"/>
</dbReference>
<dbReference type="OrthoDB" id="5985714at2759"/>
<dbReference type="SUPFAM" id="SSF53300">
    <property type="entry name" value="vWA-like"/>
    <property type="match status" value="2"/>
</dbReference>
<dbReference type="VEuPathDB" id="VectorBase:BGLAX_049604"/>
<dbReference type="InterPro" id="IPR002035">
    <property type="entry name" value="VWF_A"/>
</dbReference>
<evidence type="ECO:0000256" key="1">
    <source>
        <dbReference type="SAM" id="MobiDB-lite"/>
    </source>
</evidence>
<dbReference type="VEuPathDB" id="VectorBase:BGLB005595"/>
<dbReference type="EnsemblMetazoa" id="BGLB005595-RB">
    <property type="protein sequence ID" value="BGLB005595-PB"/>
    <property type="gene ID" value="BGLB005595"/>
</dbReference>
<name>A0A2C9JP45_BIOGL</name>
<proteinExistence type="predicted"/>
<feature type="compositionally biased region" description="Low complexity" evidence="1">
    <location>
        <begin position="133"/>
        <end position="335"/>
    </location>
</feature>
<dbReference type="KEGG" id="bgt:106061829"/>
<gene>
    <name evidence="3" type="primary">106061829</name>
</gene>
<evidence type="ECO:0000259" key="2">
    <source>
        <dbReference type="PROSITE" id="PS50234"/>
    </source>
</evidence>
<evidence type="ECO:0000313" key="3">
    <source>
        <dbReference type="EnsemblMetazoa" id="BGLB005595-PB"/>
    </source>
</evidence>
<feature type="region of interest" description="Disordered" evidence="1">
    <location>
        <begin position="133"/>
        <end position="350"/>
    </location>
</feature>
<dbReference type="PANTHER" id="PTHR24020">
    <property type="entry name" value="COLLAGEN ALPHA"/>
    <property type="match status" value="1"/>
</dbReference>